<keyword evidence="4" id="KW-1003">Cell membrane</keyword>
<proteinExistence type="inferred from homology"/>
<reference evidence="9 10" key="1">
    <citation type="submission" date="2021-02" db="EMBL/GenBank/DDBJ databases">
        <title>Actinophytocola xerophila sp. nov., isolated from soil of cotton cropping field.</title>
        <authorList>
            <person name="Huang R."/>
            <person name="Chen X."/>
            <person name="Ge X."/>
            <person name="Liu W."/>
        </authorList>
    </citation>
    <scope>NUCLEOTIDE SEQUENCE [LARGE SCALE GENOMIC DNA]</scope>
    <source>
        <strain evidence="9 10">S1-96</strain>
    </source>
</reference>
<organism evidence="9 10">
    <name type="scientific">Actinophytocola gossypii</name>
    <dbReference type="NCBI Taxonomy" id="2812003"/>
    <lineage>
        <taxon>Bacteria</taxon>
        <taxon>Bacillati</taxon>
        <taxon>Actinomycetota</taxon>
        <taxon>Actinomycetes</taxon>
        <taxon>Pseudonocardiales</taxon>
        <taxon>Pseudonocardiaceae</taxon>
    </lineage>
</organism>
<feature type="transmembrane region" description="Helical" evidence="8">
    <location>
        <begin position="103"/>
        <end position="125"/>
    </location>
</feature>
<feature type="transmembrane region" description="Helical" evidence="8">
    <location>
        <begin position="74"/>
        <end position="91"/>
    </location>
</feature>
<feature type="transmembrane region" description="Helical" evidence="8">
    <location>
        <begin position="131"/>
        <end position="150"/>
    </location>
</feature>
<name>A0ABT2J341_9PSEU</name>
<feature type="transmembrane region" description="Helical" evidence="8">
    <location>
        <begin position="251"/>
        <end position="278"/>
    </location>
</feature>
<evidence type="ECO:0000256" key="4">
    <source>
        <dbReference type="ARBA" id="ARBA00022475"/>
    </source>
</evidence>
<comment type="caution">
    <text evidence="9">The sequence shown here is derived from an EMBL/GenBank/DDBJ whole genome shotgun (WGS) entry which is preliminary data.</text>
</comment>
<comment type="similarity">
    <text evidence="2">Belongs to the binding-protein-dependent transport system permease family. FecCD subfamily.</text>
</comment>
<dbReference type="InterPro" id="IPR037294">
    <property type="entry name" value="ABC_BtuC-like"/>
</dbReference>
<dbReference type="Proteomes" id="UP001156441">
    <property type="component" value="Unassembled WGS sequence"/>
</dbReference>
<keyword evidence="7 8" id="KW-0472">Membrane</keyword>
<feature type="transmembrane region" description="Helical" evidence="8">
    <location>
        <begin position="323"/>
        <end position="340"/>
    </location>
</feature>
<feature type="transmembrane region" description="Helical" evidence="8">
    <location>
        <begin position="162"/>
        <end position="181"/>
    </location>
</feature>
<evidence type="ECO:0000256" key="2">
    <source>
        <dbReference type="ARBA" id="ARBA00007935"/>
    </source>
</evidence>
<keyword evidence="5 8" id="KW-0812">Transmembrane</keyword>
<evidence type="ECO:0000256" key="5">
    <source>
        <dbReference type="ARBA" id="ARBA00022692"/>
    </source>
</evidence>
<dbReference type="Gene3D" id="1.10.3470.10">
    <property type="entry name" value="ABC transporter involved in vitamin B12 uptake, BtuC"/>
    <property type="match status" value="1"/>
</dbReference>
<dbReference type="PANTHER" id="PTHR30472">
    <property type="entry name" value="FERRIC ENTEROBACTIN TRANSPORT SYSTEM PERMEASE PROTEIN"/>
    <property type="match status" value="1"/>
</dbReference>
<dbReference type="Pfam" id="PF01032">
    <property type="entry name" value="FecCD"/>
    <property type="match status" value="1"/>
</dbReference>
<dbReference type="InterPro" id="IPR000522">
    <property type="entry name" value="ABC_transptr_permease_BtuC"/>
</dbReference>
<dbReference type="PANTHER" id="PTHR30472:SF67">
    <property type="entry name" value="PERMEASE OF ABC TRANSPORTER-RELATED"/>
    <property type="match status" value="1"/>
</dbReference>
<dbReference type="EMBL" id="JAFFZE010000004">
    <property type="protein sequence ID" value="MCT2582101.1"/>
    <property type="molecule type" value="Genomic_DNA"/>
</dbReference>
<feature type="transmembrane region" description="Helical" evidence="8">
    <location>
        <begin position="12"/>
        <end position="36"/>
    </location>
</feature>
<sequence length="349" mass="35404">MTGKSGSWRTGLVLGGLVVAGLALCVVAVGIGSAFIPPATVAEILGYRLTGLGDPTHWTLTQDDIVWNLRLPRVLLAILVGAALSVVGVVAQAVMRNPLADPYVLGISSGAALGAVAWLVLGAAAFGGVSVGVAAFAGAVLALFAVAAFVRFTGTFSSSRLVLAGIVIGAGFTGLTNFLIFQARDVGTTNTALFWILGSLSGARWDQLLVPTVVLVTGVVLVMLLSRQLNALLFGDATAAALGVDPNRVRLLLYVVAAALTGVAVAVSGVIAFVGLIVPHAARLVVGSDHRGLVPVAAALGAVFMVAVDLLSRTVMPPEELPVGVVTAVLGAPAFLLLMARSTVRFGES</sequence>
<feature type="transmembrane region" description="Helical" evidence="8">
    <location>
        <begin position="208"/>
        <end position="225"/>
    </location>
</feature>
<keyword evidence="3" id="KW-0813">Transport</keyword>
<dbReference type="SUPFAM" id="SSF81345">
    <property type="entry name" value="ABC transporter involved in vitamin B12 uptake, BtuC"/>
    <property type="match status" value="1"/>
</dbReference>
<evidence type="ECO:0000313" key="9">
    <source>
        <dbReference type="EMBL" id="MCT2582101.1"/>
    </source>
</evidence>
<comment type="subcellular location">
    <subcellularLocation>
        <location evidence="1">Cell membrane</location>
        <topology evidence="1">Multi-pass membrane protein</topology>
    </subcellularLocation>
</comment>
<evidence type="ECO:0000256" key="8">
    <source>
        <dbReference type="SAM" id="Phobius"/>
    </source>
</evidence>
<evidence type="ECO:0000256" key="6">
    <source>
        <dbReference type="ARBA" id="ARBA00022989"/>
    </source>
</evidence>
<evidence type="ECO:0000256" key="1">
    <source>
        <dbReference type="ARBA" id="ARBA00004651"/>
    </source>
</evidence>
<evidence type="ECO:0000256" key="7">
    <source>
        <dbReference type="ARBA" id="ARBA00023136"/>
    </source>
</evidence>
<protein>
    <submittedName>
        <fullName evidence="9">Iron ABC transporter permease</fullName>
    </submittedName>
</protein>
<evidence type="ECO:0000313" key="10">
    <source>
        <dbReference type="Proteomes" id="UP001156441"/>
    </source>
</evidence>
<keyword evidence="10" id="KW-1185">Reference proteome</keyword>
<dbReference type="RefSeq" id="WP_260189453.1">
    <property type="nucleotide sequence ID" value="NZ_JAFFZE010000004.1"/>
</dbReference>
<gene>
    <name evidence="9" type="ORF">JT362_03050</name>
</gene>
<feature type="transmembrane region" description="Helical" evidence="8">
    <location>
        <begin position="293"/>
        <end position="311"/>
    </location>
</feature>
<keyword evidence="6 8" id="KW-1133">Transmembrane helix</keyword>
<evidence type="ECO:0000256" key="3">
    <source>
        <dbReference type="ARBA" id="ARBA00022448"/>
    </source>
</evidence>
<dbReference type="CDD" id="cd06550">
    <property type="entry name" value="TM_ABC_iron-siderophores_like"/>
    <property type="match status" value="1"/>
</dbReference>
<accession>A0ABT2J341</accession>